<dbReference type="RefSeq" id="WP_173228006.1">
    <property type="nucleotide sequence ID" value="NZ_CP053941.1"/>
</dbReference>
<protein>
    <submittedName>
        <fullName evidence="2">Uncharacterized protein</fullName>
    </submittedName>
</protein>
<dbReference type="Proteomes" id="UP000505020">
    <property type="component" value="Chromosome"/>
</dbReference>
<keyword evidence="1" id="KW-0472">Membrane</keyword>
<name>A0A7D4BNE8_9EURY</name>
<gene>
    <name evidence="2" type="ORF">HPS36_09410</name>
</gene>
<sequence length="56" mass="6108">MIDVGVVIWLAPGRPSPAGVIRLCGRHADMDRQQLMALFFAFLMVSSMVAYGVSLL</sequence>
<proteinExistence type="predicted"/>
<feature type="transmembrane region" description="Helical" evidence="1">
    <location>
        <begin position="35"/>
        <end position="53"/>
    </location>
</feature>
<evidence type="ECO:0000313" key="3">
    <source>
        <dbReference type="Proteomes" id="UP000505020"/>
    </source>
</evidence>
<dbReference type="AlphaFoldDB" id="A0A7D4BNE8"/>
<keyword evidence="1" id="KW-1133">Transmembrane helix</keyword>
<dbReference type="KEGG" id="hsai:HPS36_09410"/>
<evidence type="ECO:0000256" key="1">
    <source>
        <dbReference type="SAM" id="Phobius"/>
    </source>
</evidence>
<dbReference type="EMBL" id="CP053941">
    <property type="protein sequence ID" value="QKG91297.1"/>
    <property type="molecule type" value="Genomic_DNA"/>
</dbReference>
<accession>A0A7D4BNE8</accession>
<organism evidence="2 3">
    <name type="scientific">Halorubrum salinarum</name>
    <dbReference type="NCBI Taxonomy" id="2739057"/>
    <lineage>
        <taxon>Archaea</taxon>
        <taxon>Methanobacteriati</taxon>
        <taxon>Methanobacteriota</taxon>
        <taxon>Stenosarchaea group</taxon>
        <taxon>Halobacteria</taxon>
        <taxon>Halobacteriales</taxon>
        <taxon>Haloferacaceae</taxon>
        <taxon>Halorubrum</taxon>
    </lineage>
</organism>
<keyword evidence="3" id="KW-1185">Reference proteome</keyword>
<keyword evidence="1" id="KW-0812">Transmembrane</keyword>
<dbReference type="GeneID" id="55595218"/>
<reference evidence="2 3" key="1">
    <citation type="submission" date="2020-05" db="EMBL/GenBank/DDBJ databases">
        <title>Halorubrum RHB-C sp.nov., an extremely halophilic archaeon isolated from solar salt farm.</title>
        <authorList>
            <person name="Ho H."/>
            <person name="Danganan R.E."/>
            <person name="Dedeles G.R."/>
            <person name="Kim S.-G."/>
        </authorList>
    </citation>
    <scope>NUCLEOTIDE SEQUENCE [LARGE SCALE GENOMIC DNA]</scope>
    <source>
        <strain evidence="2 3">RHB-C</strain>
    </source>
</reference>
<evidence type="ECO:0000313" key="2">
    <source>
        <dbReference type="EMBL" id="QKG91297.1"/>
    </source>
</evidence>